<organism evidence="2 3">
    <name type="scientific">Apiosordaria backusii</name>
    <dbReference type="NCBI Taxonomy" id="314023"/>
    <lineage>
        <taxon>Eukaryota</taxon>
        <taxon>Fungi</taxon>
        <taxon>Dikarya</taxon>
        <taxon>Ascomycota</taxon>
        <taxon>Pezizomycotina</taxon>
        <taxon>Sordariomycetes</taxon>
        <taxon>Sordariomycetidae</taxon>
        <taxon>Sordariales</taxon>
        <taxon>Lasiosphaeriaceae</taxon>
        <taxon>Apiosordaria</taxon>
    </lineage>
</organism>
<reference evidence="2" key="1">
    <citation type="submission" date="2023-06" db="EMBL/GenBank/DDBJ databases">
        <title>Genome-scale phylogeny and comparative genomics of the fungal order Sordariales.</title>
        <authorList>
            <consortium name="Lawrence Berkeley National Laboratory"/>
            <person name="Hensen N."/>
            <person name="Bonometti L."/>
            <person name="Westerberg I."/>
            <person name="Brannstrom I.O."/>
            <person name="Guillou S."/>
            <person name="Cros-Aarteil S."/>
            <person name="Calhoun S."/>
            <person name="Haridas S."/>
            <person name="Kuo A."/>
            <person name="Mondo S."/>
            <person name="Pangilinan J."/>
            <person name="Riley R."/>
            <person name="Labutti K."/>
            <person name="Andreopoulos B."/>
            <person name="Lipzen A."/>
            <person name="Chen C."/>
            <person name="Yanf M."/>
            <person name="Daum C."/>
            <person name="Ng V."/>
            <person name="Clum A."/>
            <person name="Steindorff A."/>
            <person name="Ohm R."/>
            <person name="Martin F."/>
            <person name="Silar P."/>
            <person name="Natvig D."/>
            <person name="Lalanne C."/>
            <person name="Gautier V."/>
            <person name="Ament-Velasquez S.L."/>
            <person name="Kruys A."/>
            <person name="Hutchinson M.I."/>
            <person name="Powell A.J."/>
            <person name="Barry K."/>
            <person name="Miller A.N."/>
            <person name="Grigoriev I.V."/>
            <person name="Debuchy R."/>
            <person name="Gladieux P."/>
            <person name="Thoren M.H."/>
            <person name="Johannesson H."/>
        </authorList>
    </citation>
    <scope>NUCLEOTIDE SEQUENCE</scope>
    <source>
        <strain evidence="2">CBS 540.89</strain>
    </source>
</reference>
<evidence type="ECO:0000256" key="1">
    <source>
        <dbReference type="SAM" id="MobiDB-lite"/>
    </source>
</evidence>
<evidence type="ECO:0000313" key="3">
    <source>
        <dbReference type="Proteomes" id="UP001172159"/>
    </source>
</evidence>
<gene>
    <name evidence="2" type="ORF">B0T21DRAFT_4460</name>
</gene>
<name>A0AA40EXL3_9PEZI</name>
<accession>A0AA40EXL3</accession>
<protein>
    <submittedName>
        <fullName evidence="2">Uncharacterized protein</fullName>
    </submittedName>
</protein>
<evidence type="ECO:0000313" key="2">
    <source>
        <dbReference type="EMBL" id="KAK0747413.1"/>
    </source>
</evidence>
<proteinExistence type="predicted"/>
<feature type="region of interest" description="Disordered" evidence="1">
    <location>
        <begin position="164"/>
        <end position="188"/>
    </location>
</feature>
<keyword evidence="3" id="KW-1185">Reference proteome</keyword>
<comment type="caution">
    <text evidence="2">The sequence shown here is derived from an EMBL/GenBank/DDBJ whole genome shotgun (WGS) entry which is preliminary data.</text>
</comment>
<dbReference type="EMBL" id="JAUKTV010000001">
    <property type="protein sequence ID" value="KAK0747413.1"/>
    <property type="molecule type" value="Genomic_DNA"/>
</dbReference>
<dbReference type="Proteomes" id="UP001172159">
    <property type="component" value="Unassembled WGS sequence"/>
</dbReference>
<sequence length="215" mass="23929">MNLLDFDPSPPILVLITLHSKVYSSITSTENLPVTSSFEDRTTKLPLVKATTFAHALKTTTPSIVHFLRSLDAICLNHIFFSNPEIFQSPGTAIRSYQATSSIVWNSSTPFPWQGSEDARRLPIHTIPSPSHLSEQLEMMKLRGHVDTILVEMAVEVNQLDRGATPLHGMNGNEEQKEESMLEDGSSGGIELDFRGLARECLRVLQRMGEEPRMG</sequence>
<dbReference type="AlphaFoldDB" id="A0AA40EXL3"/>